<name>A0A9Q3EID7_9BASI</name>
<keyword evidence="3" id="KW-1185">Reference proteome</keyword>
<comment type="caution">
    <text evidence="2">The sequence shown here is derived from an EMBL/GenBank/DDBJ whole genome shotgun (WGS) entry which is preliminary data.</text>
</comment>
<protein>
    <submittedName>
        <fullName evidence="2">Uncharacterized protein</fullName>
    </submittedName>
</protein>
<dbReference type="Proteomes" id="UP000765509">
    <property type="component" value="Unassembled WGS sequence"/>
</dbReference>
<proteinExistence type="predicted"/>
<sequence>MSWLFKQKERLTALHPDMFETMVHKRILMKCGGDLEHAIRSRCIEPYSTEDYINAMEDITTRTKIGMNLYKPLIDNKTSGKPISRLNKPQERASLTSHSCGSTSDWDNTCPKRTTINEIEIEKSEETKEKSNVSLHKSDFETSEE</sequence>
<accession>A0A9Q3EID7</accession>
<evidence type="ECO:0000256" key="1">
    <source>
        <dbReference type="SAM" id="MobiDB-lite"/>
    </source>
</evidence>
<gene>
    <name evidence="2" type="ORF">O181_063200</name>
</gene>
<evidence type="ECO:0000313" key="3">
    <source>
        <dbReference type="Proteomes" id="UP000765509"/>
    </source>
</evidence>
<feature type="region of interest" description="Disordered" evidence="1">
    <location>
        <begin position="77"/>
        <end position="145"/>
    </location>
</feature>
<evidence type="ECO:0000313" key="2">
    <source>
        <dbReference type="EMBL" id="MBW0523485.1"/>
    </source>
</evidence>
<feature type="compositionally biased region" description="Basic and acidic residues" evidence="1">
    <location>
        <begin position="120"/>
        <end position="145"/>
    </location>
</feature>
<feature type="compositionally biased region" description="Polar residues" evidence="1">
    <location>
        <begin position="93"/>
        <end position="107"/>
    </location>
</feature>
<reference evidence="2" key="1">
    <citation type="submission" date="2021-03" db="EMBL/GenBank/DDBJ databases">
        <title>Draft genome sequence of rust myrtle Austropuccinia psidii MF-1, a brazilian biotype.</title>
        <authorList>
            <person name="Quecine M.C."/>
            <person name="Pachon D.M.R."/>
            <person name="Bonatelli M.L."/>
            <person name="Correr F.H."/>
            <person name="Franceschini L.M."/>
            <person name="Leite T.F."/>
            <person name="Margarido G.R.A."/>
            <person name="Almeida C.A."/>
            <person name="Ferrarezi J.A."/>
            <person name="Labate C.A."/>
        </authorList>
    </citation>
    <scope>NUCLEOTIDE SEQUENCE</scope>
    <source>
        <strain evidence="2">MF-1</strain>
    </source>
</reference>
<dbReference type="AlphaFoldDB" id="A0A9Q3EID7"/>
<organism evidence="2 3">
    <name type="scientific">Austropuccinia psidii MF-1</name>
    <dbReference type="NCBI Taxonomy" id="1389203"/>
    <lineage>
        <taxon>Eukaryota</taxon>
        <taxon>Fungi</taxon>
        <taxon>Dikarya</taxon>
        <taxon>Basidiomycota</taxon>
        <taxon>Pucciniomycotina</taxon>
        <taxon>Pucciniomycetes</taxon>
        <taxon>Pucciniales</taxon>
        <taxon>Sphaerophragmiaceae</taxon>
        <taxon>Austropuccinia</taxon>
    </lineage>
</organism>
<dbReference type="EMBL" id="AVOT02030320">
    <property type="protein sequence ID" value="MBW0523485.1"/>
    <property type="molecule type" value="Genomic_DNA"/>
</dbReference>